<dbReference type="EMBL" id="BPQB01000063">
    <property type="protein sequence ID" value="GJE96744.1"/>
    <property type="molecule type" value="Genomic_DNA"/>
</dbReference>
<reference evidence="1 2" key="1">
    <citation type="submission" date="2021-08" db="EMBL/GenBank/DDBJ databases">
        <title>Draft Genome Sequence of Phanerochaete sordida strain YK-624.</title>
        <authorList>
            <person name="Mori T."/>
            <person name="Dohra H."/>
            <person name="Suzuki T."/>
            <person name="Kawagishi H."/>
            <person name="Hirai H."/>
        </authorList>
    </citation>
    <scope>NUCLEOTIDE SEQUENCE [LARGE SCALE GENOMIC DNA]</scope>
    <source>
        <strain evidence="1 2">YK-624</strain>
    </source>
</reference>
<proteinExistence type="predicted"/>
<dbReference type="Proteomes" id="UP000703269">
    <property type="component" value="Unassembled WGS sequence"/>
</dbReference>
<evidence type="ECO:0000313" key="1">
    <source>
        <dbReference type="EMBL" id="GJE96744.1"/>
    </source>
</evidence>
<organism evidence="1 2">
    <name type="scientific">Phanerochaete sordida</name>
    <dbReference type="NCBI Taxonomy" id="48140"/>
    <lineage>
        <taxon>Eukaryota</taxon>
        <taxon>Fungi</taxon>
        <taxon>Dikarya</taxon>
        <taxon>Basidiomycota</taxon>
        <taxon>Agaricomycotina</taxon>
        <taxon>Agaricomycetes</taxon>
        <taxon>Polyporales</taxon>
        <taxon>Phanerochaetaceae</taxon>
        <taxon>Phanerochaete</taxon>
    </lineage>
</organism>
<evidence type="ECO:0000313" key="2">
    <source>
        <dbReference type="Proteomes" id="UP000703269"/>
    </source>
</evidence>
<accession>A0A9P3LJJ9</accession>
<name>A0A9P3LJJ9_9APHY</name>
<dbReference type="AlphaFoldDB" id="A0A9P3LJJ9"/>
<comment type="caution">
    <text evidence="1">The sequence shown here is derived from an EMBL/GenBank/DDBJ whole genome shotgun (WGS) entry which is preliminary data.</text>
</comment>
<protein>
    <submittedName>
        <fullName evidence="1">Uncharacterized protein</fullName>
    </submittedName>
</protein>
<gene>
    <name evidence="1" type="ORF">PsYK624_129500</name>
</gene>
<sequence>MMTLASLAAATLDADQGAENISARLFRALANDAGALLALSRCSSLLHRFARCSPHFFEEIYCKLPPRGEPALDLFKFFEDNPGLAAAVRSITFSAAPGNEHGGPSVNANWLRYHLPLFRHLSIIRLRRVPWSKLVSLPANLELVAPRQFLPPVHTIHTSSVDICPWSLLDFTSFLHLFPNITELAIASSCQHCATAPIERTNLTDDRVHRLLIEDVAPAARARSLKTPLDFLRKYPALLHLAVQRIAPSELTKVATFIDHAVQKLQTCIIHVNNQLDATRDRPLWLSVPISHLDNLWLFALYLPQTASLRNDATYTAMLCDTILYNLPMTLECCQLVFGDPDKLPTTDGIDATDRIHAMPWDDLFRCIALDKDRHCCVRLTYATWSTEDKRSLKLLARTYGIKVEFLSGPIDFADAAAYCPSSSWPQRRTVV</sequence>
<keyword evidence="2" id="KW-1185">Reference proteome</keyword>